<keyword evidence="1" id="KW-0472">Membrane</keyword>
<gene>
    <name evidence="2" type="ORF">WJU22_21095</name>
</gene>
<reference evidence="2 3" key="1">
    <citation type="submission" date="2024-03" db="EMBL/GenBank/DDBJ databases">
        <title>Chitinophaga caseinilytica sp. nov., a casein hydrolysing bacterium isolated from forest soil.</title>
        <authorList>
            <person name="Lee D.S."/>
            <person name="Han D.M."/>
            <person name="Baek J.H."/>
            <person name="Choi D.G."/>
            <person name="Jeon J.H."/>
            <person name="Jeon C.O."/>
        </authorList>
    </citation>
    <scope>NUCLEOTIDE SEQUENCE [LARGE SCALE GENOMIC DNA]</scope>
    <source>
        <strain evidence="2 3">KACC 19118</strain>
    </source>
</reference>
<evidence type="ECO:0000256" key="1">
    <source>
        <dbReference type="SAM" id="Phobius"/>
    </source>
</evidence>
<dbReference type="Proteomes" id="UP001449657">
    <property type="component" value="Chromosome"/>
</dbReference>
<feature type="transmembrane region" description="Helical" evidence="1">
    <location>
        <begin position="15"/>
        <end position="35"/>
    </location>
</feature>
<sequence length="162" mass="17629">MHLDLPLIEARNTLLIRWLILAGIAILVLTALDLMFFSGNLAIWAIAASICFGIAVSMKDYRITGSITLSANEIILNAPSGSASFPVTQLENLELQLAGRKGKAFAFNSLATQQGSGNSIDFRYKGENVKISFLLERETQAALTAVIHEWSQITTIKCFNPG</sequence>
<protein>
    <submittedName>
        <fullName evidence="2">Uncharacterized protein</fullName>
    </submittedName>
</protein>
<evidence type="ECO:0000313" key="2">
    <source>
        <dbReference type="EMBL" id="WZN45399.1"/>
    </source>
</evidence>
<proteinExistence type="predicted"/>
<keyword evidence="1" id="KW-0812">Transmembrane</keyword>
<keyword evidence="1" id="KW-1133">Transmembrane helix</keyword>
<dbReference type="RefSeq" id="WP_341840151.1">
    <property type="nucleotide sequence ID" value="NZ_CP149792.1"/>
</dbReference>
<name>A0ABZ2YZF6_9BACT</name>
<dbReference type="EMBL" id="CP150096">
    <property type="protein sequence ID" value="WZN45399.1"/>
    <property type="molecule type" value="Genomic_DNA"/>
</dbReference>
<accession>A0ABZ2YZF6</accession>
<feature type="transmembrane region" description="Helical" evidence="1">
    <location>
        <begin position="41"/>
        <end position="58"/>
    </location>
</feature>
<evidence type="ECO:0000313" key="3">
    <source>
        <dbReference type="Proteomes" id="UP001449657"/>
    </source>
</evidence>
<organism evidence="2 3">
    <name type="scientific">Chitinophaga caseinilytica</name>
    <dbReference type="NCBI Taxonomy" id="2267521"/>
    <lineage>
        <taxon>Bacteria</taxon>
        <taxon>Pseudomonadati</taxon>
        <taxon>Bacteroidota</taxon>
        <taxon>Chitinophagia</taxon>
        <taxon>Chitinophagales</taxon>
        <taxon>Chitinophagaceae</taxon>
        <taxon>Chitinophaga</taxon>
    </lineage>
</organism>
<keyword evidence="3" id="KW-1185">Reference proteome</keyword>